<gene>
    <name evidence="2" type="ORF">NDU88_004396</name>
</gene>
<feature type="region of interest" description="Disordered" evidence="1">
    <location>
        <begin position="29"/>
        <end position="74"/>
    </location>
</feature>
<evidence type="ECO:0000256" key="1">
    <source>
        <dbReference type="SAM" id="MobiDB-lite"/>
    </source>
</evidence>
<protein>
    <submittedName>
        <fullName evidence="2">Uncharacterized protein</fullName>
    </submittedName>
</protein>
<reference evidence="2" key="1">
    <citation type="journal article" date="2022" name="bioRxiv">
        <title>Sequencing and chromosome-scale assembly of the giantPleurodeles waltlgenome.</title>
        <authorList>
            <person name="Brown T."/>
            <person name="Elewa A."/>
            <person name="Iarovenko S."/>
            <person name="Subramanian E."/>
            <person name="Araus A.J."/>
            <person name="Petzold A."/>
            <person name="Susuki M."/>
            <person name="Suzuki K.-i.T."/>
            <person name="Hayashi T."/>
            <person name="Toyoda A."/>
            <person name="Oliveira C."/>
            <person name="Osipova E."/>
            <person name="Leigh N.D."/>
            <person name="Simon A."/>
            <person name="Yun M.H."/>
        </authorList>
    </citation>
    <scope>NUCLEOTIDE SEQUENCE</scope>
    <source>
        <strain evidence="2">20211129_DDA</strain>
        <tissue evidence="2">Liver</tissue>
    </source>
</reference>
<comment type="caution">
    <text evidence="2">The sequence shown here is derived from an EMBL/GenBank/DDBJ whole genome shotgun (WGS) entry which is preliminary data.</text>
</comment>
<evidence type="ECO:0000313" key="3">
    <source>
        <dbReference type="Proteomes" id="UP001066276"/>
    </source>
</evidence>
<feature type="compositionally biased region" description="Low complexity" evidence="1">
    <location>
        <begin position="64"/>
        <end position="74"/>
    </location>
</feature>
<name>A0AAV7WVS1_PLEWA</name>
<keyword evidence="3" id="KW-1185">Reference proteome</keyword>
<proteinExistence type="predicted"/>
<evidence type="ECO:0000313" key="2">
    <source>
        <dbReference type="EMBL" id="KAJ1216797.1"/>
    </source>
</evidence>
<dbReference type="Proteomes" id="UP001066276">
    <property type="component" value="Chromosome 1_1"/>
</dbReference>
<sequence length="74" mass="7430">MSASRAVRGKDRDPILGLRPRRVLTTVCGRRKGAPRAPQPLTRAAASPTARPGDAAAPLPVQPGGAAAAHGGTA</sequence>
<organism evidence="2 3">
    <name type="scientific">Pleurodeles waltl</name>
    <name type="common">Iberian ribbed newt</name>
    <dbReference type="NCBI Taxonomy" id="8319"/>
    <lineage>
        <taxon>Eukaryota</taxon>
        <taxon>Metazoa</taxon>
        <taxon>Chordata</taxon>
        <taxon>Craniata</taxon>
        <taxon>Vertebrata</taxon>
        <taxon>Euteleostomi</taxon>
        <taxon>Amphibia</taxon>
        <taxon>Batrachia</taxon>
        <taxon>Caudata</taxon>
        <taxon>Salamandroidea</taxon>
        <taxon>Salamandridae</taxon>
        <taxon>Pleurodelinae</taxon>
        <taxon>Pleurodeles</taxon>
    </lineage>
</organism>
<dbReference type="AlphaFoldDB" id="A0AAV7WVS1"/>
<accession>A0AAV7WVS1</accession>
<dbReference type="EMBL" id="JANPWB010000001">
    <property type="protein sequence ID" value="KAJ1216797.1"/>
    <property type="molecule type" value="Genomic_DNA"/>
</dbReference>